<organism evidence="1 2">
    <name type="scientific">Colletotrichum destructivum</name>
    <dbReference type="NCBI Taxonomy" id="34406"/>
    <lineage>
        <taxon>Eukaryota</taxon>
        <taxon>Fungi</taxon>
        <taxon>Dikarya</taxon>
        <taxon>Ascomycota</taxon>
        <taxon>Pezizomycotina</taxon>
        <taxon>Sordariomycetes</taxon>
        <taxon>Hypocreomycetidae</taxon>
        <taxon>Glomerellales</taxon>
        <taxon>Glomerellaceae</taxon>
        <taxon>Colletotrichum</taxon>
        <taxon>Colletotrichum destructivum species complex</taxon>
    </lineage>
</organism>
<gene>
    <name evidence="1" type="ORF">CDEST_02344</name>
</gene>
<proteinExistence type="predicted"/>
<dbReference type="RefSeq" id="XP_062774554.1">
    <property type="nucleotide sequence ID" value="XM_062918503.1"/>
</dbReference>
<dbReference type="KEGG" id="cdet:87938847"/>
<protein>
    <submittedName>
        <fullName evidence="1">Uncharacterized protein</fullName>
    </submittedName>
</protein>
<keyword evidence="2" id="KW-1185">Reference proteome</keyword>
<sequence length="209" mass="23534">MNSPTCSCQFIQKIRNLNLPYYQQQNQAGFLSLEEIVSLDWRSSKLVQATQHCQCCVTDLEIMIATQSTLETVLSLLEAAQSAYGLRISRRHGQSSAQAMNEKLRRGSKDNNMDTSGDVFVLGRVALDEEDCDAMARSLIMSAILRMATGVRELRERIATYRDDSYLQLRSAGQCCTLPRQTKDADNELDNKLSMMLARIRAVVARARM</sequence>
<dbReference type="AlphaFoldDB" id="A0AAX4I261"/>
<accession>A0AAX4I261</accession>
<name>A0AAX4I261_9PEZI</name>
<evidence type="ECO:0000313" key="1">
    <source>
        <dbReference type="EMBL" id="WQF77330.1"/>
    </source>
</evidence>
<evidence type="ECO:0000313" key="2">
    <source>
        <dbReference type="Proteomes" id="UP001322277"/>
    </source>
</evidence>
<dbReference type="GeneID" id="87938847"/>
<dbReference type="Proteomes" id="UP001322277">
    <property type="component" value="Chromosome 2"/>
</dbReference>
<reference evidence="2" key="1">
    <citation type="journal article" date="2023" name="bioRxiv">
        <title>Complete genome of the Medicago anthracnose fungus, Colletotrichum destructivum, reveals a mini-chromosome-like region within a core chromosome.</title>
        <authorList>
            <person name="Lapalu N."/>
            <person name="Simon A."/>
            <person name="Lu A."/>
            <person name="Plaumann P.-L."/>
            <person name="Amselem J."/>
            <person name="Pigne S."/>
            <person name="Auger A."/>
            <person name="Koch C."/>
            <person name="Dallery J.-F."/>
            <person name="O'Connell R.J."/>
        </authorList>
    </citation>
    <scope>NUCLEOTIDE SEQUENCE [LARGE SCALE GENOMIC DNA]</scope>
    <source>
        <strain evidence="2">CBS 520.97</strain>
    </source>
</reference>
<dbReference type="EMBL" id="CP137306">
    <property type="protein sequence ID" value="WQF77330.1"/>
    <property type="molecule type" value="Genomic_DNA"/>
</dbReference>